<dbReference type="Proteomes" id="UP000291084">
    <property type="component" value="Chromosome 2"/>
</dbReference>
<dbReference type="AlphaFoldDB" id="A0A0S3RA01"/>
<dbReference type="EMBL" id="AP015035">
    <property type="protein sequence ID" value="BAT77475.1"/>
    <property type="molecule type" value="Genomic_DNA"/>
</dbReference>
<feature type="compositionally biased region" description="Pro residues" evidence="1">
    <location>
        <begin position="1"/>
        <end position="10"/>
    </location>
</feature>
<evidence type="ECO:0000313" key="2">
    <source>
        <dbReference type="EMBL" id="BAT77475.1"/>
    </source>
</evidence>
<name>A0A0S3RA01_PHAAN</name>
<evidence type="ECO:0000256" key="1">
    <source>
        <dbReference type="SAM" id="MobiDB-lite"/>
    </source>
</evidence>
<feature type="non-terminal residue" evidence="2">
    <location>
        <position position="1"/>
    </location>
</feature>
<accession>A0A0S3RA01</accession>
<sequence>FSPLSPPPSPSTSSSHKPATTNPSRKPPSPTVNHVLLLVGGRRHRQRMGETREVERVGSVGIDEKCRVVRCVRS</sequence>
<keyword evidence="3" id="KW-1185">Reference proteome</keyword>
<evidence type="ECO:0000313" key="3">
    <source>
        <dbReference type="Proteomes" id="UP000291084"/>
    </source>
</evidence>
<gene>
    <name evidence="2" type="primary">Vigan.02G005400</name>
    <name evidence="2" type="ORF">VIGAN_02005400</name>
</gene>
<protein>
    <submittedName>
        <fullName evidence="2">Uncharacterized protein</fullName>
    </submittedName>
</protein>
<proteinExistence type="predicted"/>
<feature type="region of interest" description="Disordered" evidence="1">
    <location>
        <begin position="1"/>
        <end position="32"/>
    </location>
</feature>
<organism evidence="2 3">
    <name type="scientific">Vigna angularis var. angularis</name>
    <dbReference type="NCBI Taxonomy" id="157739"/>
    <lineage>
        <taxon>Eukaryota</taxon>
        <taxon>Viridiplantae</taxon>
        <taxon>Streptophyta</taxon>
        <taxon>Embryophyta</taxon>
        <taxon>Tracheophyta</taxon>
        <taxon>Spermatophyta</taxon>
        <taxon>Magnoliopsida</taxon>
        <taxon>eudicotyledons</taxon>
        <taxon>Gunneridae</taxon>
        <taxon>Pentapetalae</taxon>
        <taxon>rosids</taxon>
        <taxon>fabids</taxon>
        <taxon>Fabales</taxon>
        <taxon>Fabaceae</taxon>
        <taxon>Papilionoideae</taxon>
        <taxon>50 kb inversion clade</taxon>
        <taxon>NPAAA clade</taxon>
        <taxon>indigoferoid/millettioid clade</taxon>
        <taxon>Phaseoleae</taxon>
        <taxon>Vigna</taxon>
    </lineage>
</organism>
<reference evidence="2 3" key="1">
    <citation type="journal article" date="2015" name="Sci. Rep.">
        <title>The power of single molecule real-time sequencing technology in the de novo assembly of a eukaryotic genome.</title>
        <authorList>
            <person name="Sakai H."/>
            <person name="Naito K."/>
            <person name="Ogiso-Tanaka E."/>
            <person name="Takahashi Y."/>
            <person name="Iseki K."/>
            <person name="Muto C."/>
            <person name="Satou K."/>
            <person name="Teruya K."/>
            <person name="Shiroma A."/>
            <person name="Shimoji M."/>
            <person name="Hirano T."/>
            <person name="Itoh T."/>
            <person name="Kaga A."/>
            <person name="Tomooka N."/>
        </authorList>
    </citation>
    <scope>NUCLEOTIDE SEQUENCE [LARGE SCALE GENOMIC DNA]</scope>
    <source>
        <strain evidence="3">cv. Shumari</strain>
    </source>
</reference>